<keyword evidence="21" id="KW-1185">Reference proteome</keyword>
<evidence type="ECO:0000256" key="15">
    <source>
        <dbReference type="SAM" id="Coils"/>
    </source>
</evidence>
<evidence type="ECO:0000313" key="21">
    <source>
        <dbReference type="Proteomes" id="UP000291301"/>
    </source>
</evidence>
<feature type="region of interest" description="Disordered" evidence="16">
    <location>
        <begin position="1"/>
        <end position="130"/>
    </location>
</feature>
<dbReference type="Pfam" id="PF00271">
    <property type="entry name" value="Helicase_C"/>
    <property type="match status" value="1"/>
</dbReference>
<dbReference type="GO" id="GO:0005524">
    <property type="term" value="F:ATP binding"/>
    <property type="evidence" value="ECO:0007669"/>
    <property type="project" value="UniProtKB-UniRule"/>
</dbReference>
<evidence type="ECO:0000256" key="8">
    <source>
        <dbReference type="ARBA" id="ARBA00022881"/>
    </source>
</evidence>
<feature type="domain" description="UVR" evidence="17">
    <location>
        <begin position="841"/>
        <end position="876"/>
    </location>
</feature>
<dbReference type="Pfam" id="PF02151">
    <property type="entry name" value="UVR"/>
    <property type="match status" value="1"/>
</dbReference>
<dbReference type="Pfam" id="PF17757">
    <property type="entry name" value="UvrB_inter"/>
    <property type="match status" value="1"/>
</dbReference>
<keyword evidence="9 13" id="KW-0234">DNA repair</keyword>
<feature type="short sequence motif" description="Beta-hairpin" evidence="13">
    <location>
        <begin position="304"/>
        <end position="327"/>
    </location>
</feature>
<dbReference type="InterPro" id="IPR014001">
    <property type="entry name" value="Helicase_ATP-bd"/>
</dbReference>
<dbReference type="GO" id="GO:0016887">
    <property type="term" value="F:ATP hydrolysis activity"/>
    <property type="evidence" value="ECO:0007669"/>
    <property type="project" value="InterPro"/>
</dbReference>
<evidence type="ECO:0000256" key="2">
    <source>
        <dbReference type="ARBA" id="ARBA00008533"/>
    </source>
</evidence>
<evidence type="ECO:0000259" key="17">
    <source>
        <dbReference type="PROSITE" id="PS50151"/>
    </source>
</evidence>
<feature type="region of interest" description="Disordered" evidence="16">
    <location>
        <begin position="180"/>
        <end position="247"/>
    </location>
</feature>
<feature type="domain" description="Helicase ATP-binding" evidence="18">
    <location>
        <begin position="238"/>
        <end position="391"/>
    </location>
</feature>
<feature type="domain" description="Helicase C-terminal" evidence="19">
    <location>
        <begin position="643"/>
        <end position="809"/>
    </location>
</feature>
<evidence type="ECO:0000259" key="18">
    <source>
        <dbReference type="PROSITE" id="PS51192"/>
    </source>
</evidence>
<dbReference type="SUPFAM" id="SSF46600">
    <property type="entry name" value="C-terminal UvrC-binding domain of UvrB"/>
    <property type="match status" value="1"/>
</dbReference>
<keyword evidence="3 13" id="KW-0963">Cytoplasm</keyword>
<keyword evidence="10 13" id="KW-0742">SOS response</keyword>
<evidence type="ECO:0000256" key="5">
    <source>
        <dbReference type="ARBA" id="ARBA00022763"/>
    </source>
</evidence>
<dbReference type="PANTHER" id="PTHR24029:SF0">
    <property type="entry name" value="UVRABC SYSTEM PROTEIN B"/>
    <property type="match status" value="1"/>
</dbReference>
<dbReference type="InterPro" id="IPR024759">
    <property type="entry name" value="UvrB_YAD/RRR_dom"/>
</dbReference>
<dbReference type="NCBIfam" id="TIGR00631">
    <property type="entry name" value="uvrb"/>
    <property type="match status" value="1"/>
</dbReference>
<dbReference type="InterPro" id="IPR041471">
    <property type="entry name" value="UvrB_inter"/>
</dbReference>
<evidence type="ECO:0000256" key="9">
    <source>
        <dbReference type="ARBA" id="ARBA00023204"/>
    </source>
</evidence>
<evidence type="ECO:0000256" key="10">
    <source>
        <dbReference type="ARBA" id="ARBA00023236"/>
    </source>
</evidence>
<feature type="compositionally biased region" description="Basic and acidic residues" evidence="16">
    <location>
        <begin position="35"/>
        <end position="44"/>
    </location>
</feature>
<comment type="caution">
    <text evidence="20">The sequence shown here is derived from an EMBL/GenBank/DDBJ whole genome shotgun (WGS) entry which is preliminary data.</text>
</comment>
<gene>
    <name evidence="13 20" type="primary">uvrB</name>
    <name evidence="20" type="ORF">E0D97_07180</name>
</gene>
<keyword evidence="8 13" id="KW-0267">Excision nuclease</keyword>
<dbReference type="PANTHER" id="PTHR24029">
    <property type="entry name" value="UVRABC SYSTEM PROTEIN B"/>
    <property type="match status" value="1"/>
</dbReference>
<dbReference type="InterPro" id="IPR027417">
    <property type="entry name" value="P-loop_NTPase"/>
</dbReference>
<dbReference type="Proteomes" id="UP000291301">
    <property type="component" value="Unassembled WGS sequence"/>
</dbReference>
<feature type="compositionally biased region" description="Basic residues" evidence="16">
    <location>
        <begin position="1027"/>
        <end position="1039"/>
    </location>
</feature>
<keyword evidence="15" id="KW-0175">Coiled coil</keyword>
<reference evidence="20 21" key="1">
    <citation type="journal article" date="2015" name="Antonie Van Leeuwenhoek">
        <title>Oricola cellulosilytica gen. nov., sp. nov., a cellulose-degrading bacterium of the family Phyllobacteriaceae isolated from surface seashore water, and emended descriptions of Mesorhizobium loti and Phyllobacterium myrsinacearum.</title>
        <authorList>
            <person name="Hameed A."/>
            <person name="Shahina M."/>
            <person name="Lai W.A."/>
            <person name="Lin S.Y."/>
            <person name="Young L.S."/>
            <person name="Liu Y.C."/>
            <person name="Hsu Y.H."/>
            <person name="Young C.C."/>
        </authorList>
    </citation>
    <scope>NUCLEOTIDE SEQUENCE [LARGE SCALE GENOMIC DNA]</scope>
    <source>
        <strain evidence="20 21">KCTC 52183</strain>
    </source>
</reference>
<comment type="domain">
    <text evidence="13">The beta-hairpin motif is involved in DNA binding.</text>
</comment>
<evidence type="ECO:0000256" key="7">
    <source>
        <dbReference type="ARBA" id="ARBA00022840"/>
    </source>
</evidence>
<protein>
    <recommendedName>
        <fullName evidence="12 13">UvrABC system protein B</fullName>
        <shortName evidence="13">Protein UvrB</shortName>
    </recommendedName>
    <alternativeName>
        <fullName evidence="13">Excinuclease ABC subunit B</fullName>
    </alternativeName>
</protein>
<evidence type="ECO:0000256" key="11">
    <source>
        <dbReference type="ARBA" id="ARBA00026033"/>
    </source>
</evidence>
<dbReference type="GO" id="GO:0009432">
    <property type="term" value="P:SOS response"/>
    <property type="evidence" value="ECO:0007669"/>
    <property type="project" value="UniProtKB-UniRule"/>
</dbReference>
<feature type="compositionally biased region" description="Basic and acidic residues" evidence="16">
    <location>
        <begin position="92"/>
        <end position="116"/>
    </location>
</feature>
<dbReference type="OrthoDB" id="9806651at2"/>
<accession>A0A4V6N6C3</accession>
<proteinExistence type="inferred from homology"/>
<dbReference type="SMART" id="SM00487">
    <property type="entry name" value="DEXDc"/>
    <property type="match status" value="1"/>
</dbReference>
<dbReference type="InterPro" id="IPR001650">
    <property type="entry name" value="Helicase_C-like"/>
</dbReference>
<evidence type="ECO:0000256" key="14">
    <source>
        <dbReference type="RuleBase" id="RU003587"/>
    </source>
</evidence>
<evidence type="ECO:0000259" key="19">
    <source>
        <dbReference type="PROSITE" id="PS51194"/>
    </source>
</evidence>
<evidence type="ECO:0000256" key="6">
    <source>
        <dbReference type="ARBA" id="ARBA00022769"/>
    </source>
</evidence>
<feature type="coiled-coil region" evidence="15">
    <location>
        <begin position="469"/>
        <end position="503"/>
    </location>
</feature>
<keyword evidence="4 13" id="KW-0547">Nucleotide-binding</keyword>
<dbReference type="GO" id="GO:0005737">
    <property type="term" value="C:cytoplasm"/>
    <property type="evidence" value="ECO:0007669"/>
    <property type="project" value="UniProtKB-SubCell"/>
</dbReference>
<dbReference type="GO" id="GO:0006289">
    <property type="term" value="P:nucleotide-excision repair"/>
    <property type="evidence" value="ECO:0007669"/>
    <property type="project" value="UniProtKB-UniRule"/>
</dbReference>
<evidence type="ECO:0000256" key="12">
    <source>
        <dbReference type="ARBA" id="ARBA00029504"/>
    </source>
</evidence>
<feature type="compositionally biased region" description="Basic and acidic residues" evidence="16">
    <location>
        <begin position="53"/>
        <end position="76"/>
    </location>
</feature>
<dbReference type="GO" id="GO:0009381">
    <property type="term" value="F:excinuclease ABC activity"/>
    <property type="evidence" value="ECO:0007669"/>
    <property type="project" value="UniProtKB-UniRule"/>
</dbReference>
<keyword evidence="7 13" id="KW-0067">ATP-binding</keyword>
<comment type="function">
    <text evidence="13">The UvrABC repair system catalyzes the recognition and processing of DNA lesions. A damage recognition complex composed of 2 UvrA and 2 UvrB subunits scans DNA for abnormalities. Upon binding of the UvrA(2)B(2) complex to a putative damaged site, the DNA wraps around one UvrB monomer. DNA wrap is dependent on ATP binding by UvrB and probably causes local melting of the DNA helix, facilitating insertion of UvrB beta-hairpin between the DNA strands. Then UvrB probes one DNA strand for the presence of a lesion. If a lesion is found the UvrA subunits dissociate and the UvrB-DNA preincision complex is formed. This complex is subsequently bound by UvrC and the second UvrB is released. If no lesion is found, the DNA wraps around the other UvrB subunit that will check the other stand for damage.</text>
</comment>
<sequence>MAKSPPKKTGKPSGFEEQPQAEFEGAPLSGTPFEQSEKDKRVPAKELSGSVEDWVRQLEDEAARDARAAETREIRSKAGKHRRKAQGPASAERSEKLKGGPKQKEDRIYSVGDKRTGGGASIGGTNDPRERAAAGLMPVAGLDVSLEEASKLSSTTGVTATVEALKALIDSGNPLHKDGRLWVPHRPARPDKSEGGIPIRMKTDYRPSGDQPTAIRDLVEGLTGTSHVEPRSGDAQDSPQQKGDRTQTLLGVTGSGKTFTMAKVIEETQRPALILAPNKTLAAQLYGEFKGFFPDNAVEYFVSYYDYYQPEAYVPRTDTYIEKESSINEQIDRMRHSATRSLLERDDCIIVASVSCIYGIGSVETYTAMTFQMSVGDRIDQRQLLADLVAQQYKRRDMDFQRGSFRVRGDTIELFPAHLEDRAWRISLFGDEIDAIDEFDPLTGQKTDQLKTVKIYANSHYVTPRPTLNQAQKSIKAELALRLEELEKAGRLLEAQRLEQRTRFDLEMLEATGSCQGIENYSRYLTGRNPGEPPPTLFEYIPDNAIVFIDESHVTVPQIGAMYRGDFRRKATLAEYGFRLPSCMDNRPLRFEEWDAMRPQTIAVSATPGEWELEQSGGVFAEQVIRPTGLIDPPVEVRPARTQVDDVVDEIHQVTKAGYRTLVTVLTKRMAEDLTEYLHEQGVRVRYMHSDIDTLERIEILRDLRLGAFDVLVGINLLREGLDIPECGFVAILDADKEGFLRSETSLIQTIGRAARNVDGKVVLYADNVTGSMQRAIDETDRRRDKQLEYNAAHGITPESIKSNIADILGSVYERDHVRADITGPKGSAKDEGALIGNNLAAHIDYLEKEMRDAAADLDFEKAARLRDEVKRLKAQELELMDDPLARDTGIENTQASRKAAARKGPASNERSEALKGGTNNTGKRDRASAGPAAPAQASSRSERSAVSENETGESYFHKPDLDEMTVGRTEKPVGKTPPKKPGTLSPLAGEMSAKPTEGGDSDNPAPIKRHRIGVGSYEDPSDERARKRKPGKTGRPGR</sequence>
<dbReference type="InterPro" id="IPR004807">
    <property type="entry name" value="UvrB"/>
</dbReference>
<keyword evidence="5 13" id="KW-0227">DNA damage</keyword>
<dbReference type="PROSITE" id="PS50151">
    <property type="entry name" value="UVR"/>
    <property type="match status" value="1"/>
</dbReference>
<dbReference type="PROSITE" id="PS51194">
    <property type="entry name" value="HELICASE_CTER"/>
    <property type="match status" value="1"/>
</dbReference>
<feature type="binding site" evidence="13">
    <location>
        <begin position="251"/>
        <end position="258"/>
    </location>
    <ligand>
        <name>ATP</name>
        <dbReference type="ChEBI" id="CHEBI:30616"/>
    </ligand>
</feature>
<dbReference type="AlphaFoldDB" id="A0A4V6N6C3"/>
<dbReference type="CDD" id="cd17916">
    <property type="entry name" value="DEXHc_UvrB"/>
    <property type="match status" value="1"/>
</dbReference>
<feature type="compositionally biased region" description="Low complexity" evidence="16">
    <location>
        <begin position="929"/>
        <end position="940"/>
    </location>
</feature>
<dbReference type="InterPro" id="IPR001943">
    <property type="entry name" value="UVR_dom"/>
</dbReference>
<dbReference type="Gene3D" id="4.10.860.10">
    <property type="entry name" value="UVR domain"/>
    <property type="match status" value="1"/>
</dbReference>
<comment type="subcellular location">
    <subcellularLocation>
        <location evidence="1 13 14">Cytoplasm</location>
    </subcellularLocation>
</comment>
<evidence type="ECO:0000256" key="4">
    <source>
        <dbReference type="ARBA" id="ARBA00022741"/>
    </source>
</evidence>
<organism evidence="20 21">
    <name type="scientific">Oricola cellulosilytica</name>
    <dbReference type="NCBI Taxonomy" id="1429082"/>
    <lineage>
        <taxon>Bacteria</taxon>
        <taxon>Pseudomonadati</taxon>
        <taxon>Pseudomonadota</taxon>
        <taxon>Alphaproteobacteria</taxon>
        <taxon>Hyphomicrobiales</taxon>
        <taxon>Ahrensiaceae</taxon>
        <taxon>Oricola</taxon>
    </lineage>
</organism>
<evidence type="ECO:0000313" key="20">
    <source>
        <dbReference type="EMBL" id="TCD15517.1"/>
    </source>
</evidence>
<evidence type="ECO:0000256" key="16">
    <source>
        <dbReference type="SAM" id="MobiDB-lite"/>
    </source>
</evidence>
<feature type="region of interest" description="Disordered" evidence="16">
    <location>
        <begin position="884"/>
        <end position="1039"/>
    </location>
</feature>
<dbReference type="SUPFAM" id="SSF52540">
    <property type="entry name" value="P-loop containing nucleoside triphosphate hydrolases"/>
    <property type="match status" value="2"/>
</dbReference>
<feature type="compositionally biased region" description="Polar residues" evidence="16">
    <location>
        <begin position="235"/>
        <end position="247"/>
    </location>
</feature>
<dbReference type="InterPro" id="IPR006935">
    <property type="entry name" value="Helicase/UvrB_N"/>
</dbReference>
<dbReference type="PROSITE" id="PS51192">
    <property type="entry name" value="HELICASE_ATP_BIND_1"/>
    <property type="match status" value="1"/>
</dbReference>
<comment type="similarity">
    <text evidence="2 13 14">Belongs to the UvrB family.</text>
</comment>
<evidence type="ECO:0000256" key="13">
    <source>
        <dbReference type="HAMAP-Rule" id="MF_00204"/>
    </source>
</evidence>
<evidence type="ECO:0000256" key="1">
    <source>
        <dbReference type="ARBA" id="ARBA00004496"/>
    </source>
</evidence>
<dbReference type="Pfam" id="PF12344">
    <property type="entry name" value="UvrB"/>
    <property type="match status" value="1"/>
</dbReference>
<keyword evidence="6 13" id="KW-0228">DNA excision</keyword>
<feature type="compositionally biased region" description="Basic residues" evidence="16">
    <location>
        <begin position="1"/>
        <end position="10"/>
    </location>
</feature>
<dbReference type="HAMAP" id="MF_00204">
    <property type="entry name" value="UvrB"/>
    <property type="match status" value="1"/>
</dbReference>
<dbReference type="NCBIfam" id="NF003673">
    <property type="entry name" value="PRK05298.1"/>
    <property type="match status" value="1"/>
</dbReference>
<dbReference type="InterPro" id="IPR036876">
    <property type="entry name" value="UVR_dom_sf"/>
</dbReference>
<dbReference type="SMART" id="SM00490">
    <property type="entry name" value="HELICc"/>
    <property type="match status" value="1"/>
</dbReference>
<evidence type="ECO:0000256" key="3">
    <source>
        <dbReference type="ARBA" id="ARBA00022490"/>
    </source>
</evidence>
<dbReference type="Pfam" id="PF04851">
    <property type="entry name" value="ResIII"/>
    <property type="match status" value="1"/>
</dbReference>
<name>A0A4V6N6C3_9HYPH</name>
<dbReference type="Gene3D" id="3.40.50.300">
    <property type="entry name" value="P-loop containing nucleotide triphosphate hydrolases"/>
    <property type="match status" value="3"/>
</dbReference>
<dbReference type="GO" id="GO:0003677">
    <property type="term" value="F:DNA binding"/>
    <property type="evidence" value="ECO:0007669"/>
    <property type="project" value="UniProtKB-UniRule"/>
</dbReference>
<dbReference type="CDD" id="cd18790">
    <property type="entry name" value="SF2_C_UvrB"/>
    <property type="match status" value="1"/>
</dbReference>
<dbReference type="EMBL" id="SJST01000002">
    <property type="protein sequence ID" value="TCD15517.1"/>
    <property type="molecule type" value="Genomic_DNA"/>
</dbReference>
<dbReference type="GO" id="GO:0009380">
    <property type="term" value="C:excinuclease repair complex"/>
    <property type="evidence" value="ECO:0007669"/>
    <property type="project" value="InterPro"/>
</dbReference>
<dbReference type="RefSeq" id="WP_131567666.1">
    <property type="nucleotide sequence ID" value="NZ_JAINFK010000004.1"/>
</dbReference>
<comment type="subunit">
    <text evidence="11 13 14">Forms a heterotetramer with UvrA during the search for lesions. Interacts with UvrC in an incision complex.</text>
</comment>